<dbReference type="Gene3D" id="3.40.50.170">
    <property type="entry name" value="Formyl transferase, N-terminal domain"/>
    <property type="match status" value="1"/>
</dbReference>
<dbReference type="RefSeq" id="WP_386669008.1">
    <property type="nucleotide sequence ID" value="NZ_JBHLTG010000003.1"/>
</dbReference>
<feature type="binding site" evidence="4">
    <location>
        <position position="66"/>
    </location>
    <ligand>
        <name>(6R)-10-formyltetrahydrofolate</name>
        <dbReference type="ChEBI" id="CHEBI:195366"/>
    </ligand>
</feature>
<dbReference type="InterPro" id="IPR002376">
    <property type="entry name" value="Formyl_transf_N"/>
</dbReference>
<gene>
    <name evidence="4 6" type="primary">purN</name>
    <name evidence="6" type="ORF">ACFFGH_13275</name>
</gene>
<keyword evidence="2 4" id="KW-0808">Transferase</keyword>
<comment type="caution">
    <text evidence="6">The sequence shown here is derived from an EMBL/GenBank/DDBJ whole genome shotgun (WGS) entry which is preliminary data.</text>
</comment>
<evidence type="ECO:0000256" key="3">
    <source>
        <dbReference type="ARBA" id="ARBA00022755"/>
    </source>
</evidence>
<feature type="domain" description="Formyl transferase N-terminal" evidence="5">
    <location>
        <begin position="4"/>
        <end position="182"/>
    </location>
</feature>
<feature type="active site" description="Proton donor" evidence="4">
    <location>
        <position position="110"/>
    </location>
</feature>
<dbReference type="Pfam" id="PF00551">
    <property type="entry name" value="Formyl_trans_N"/>
    <property type="match status" value="1"/>
</dbReference>
<dbReference type="PANTHER" id="PTHR43369:SF2">
    <property type="entry name" value="PHOSPHORIBOSYLGLYCINAMIDE FORMYLTRANSFERASE"/>
    <property type="match status" value="1"/>
</dbReference>
<organism evidence="6 7">
    <name type="scientific">Lysobacter korlensis</name>
    <dbReference type="NCBI Taxonomy" id="553636"/>
    <lineage>
        <taxon>Bacteria</taxon>
        <taxon>Pseudomonadati</taxon>
        <taxon>Pseudomonadota</taxon>
        <taxon>Gammaproteobacteria</taxon>
        <taxon>Lysobacterales</taxon>
        <taxon>Lysobacteraceae</taxon>
        <taxon>Lysobacter</taxon>
    </lineage>
</organism>
<dbReference type="EC" id="2.1.2.2" evidence="4"/>
<keyword evidence="3 4" id="KW-0658">Purine biosynthesis</keyword>
<dbReference type="EMBL" id="JBHLTG010000003">
    <property type="protein sequence ID" value="MFC0678815.1"/>
    <property type="molecule type" value="Genomic_DNA"/>
</dbReference>
<evidence type="ECO:0000259" key="5">
    <source>
        <dbReference type="Pfam" id="PF00551"/>
    </source>
</evidence>
<evidence type="ECO:0000256" key="4">
    <source>
        <dbReference type="HAMAP-Rule" id="MF_01930"/>
    </source>
</evidence>
<dbReference type="NCBIfam" id="TIGR00639">
    <property type="entry name" value="PurN"/>
    <property type="match status" value="1"/>
</dbReference>
<reference evidence="6 7" key="1">
    <citation type="submission" date="2024-09" db="EMBL/GenBank/DDBJ databases">
        <authorList>
            <person name="Sun Q."/>
            <person name="Mori K."/>
        </authorList>
    </citation>
    <scope>NUCLEOTIDE SEQUENCE [LARGE SCALE GENOMIC DNA]</scope>
    <source>
        <strain evidence="6 7">KCTC 23076</strain>
    </source>
</reference>
<name>A0ABV6RP95_9GAMM</name>
<comment type="similarity">
    <text evidence="4">Belongs to the GART family.</text>
</comment>
<dbReference type="InterPro" id="IPR004607">
    <property type="entry name" value="GART"/>
</dbReference>
<sequence>MSYRIAVLASGRGSNLQALIDAIAAGDLPVRIAGVFSDRPDAVALQRAEQAGIHTAALRPRDFANRLEFDAALFEHIGAVQPDLIVCAGYMRLLSEPVVEANRGRMVNIHPSLLPAFKGLRTHEQALSAGAPVHGASVHFVTPELDGGPVIAQARVPVLAGDDAATLGARVLEREHPLLVESLRLLAGGRIRLGDAGVELDGATLAAPLQLDAAGRLLASS</sequence>
<proteinExistence type="inferred from homology"/>
<dbReference type="GO" id="GO:0004644">
    <property type="term" value="F:phosphoribosylglycinamide formyltransferase activity"/>
    <property type="evidence" value="ECO:0007669"/>
    <property type="project" value="UniProtKB-EC"/>
</dbReference>
<dbReference type="Proteomes" id="UP001589896">
    <property type="component" value="Unassembled WGS sequence"/>
</dbReference>
<dbReference type="InterPro" id="IPR036477">
    <property type="entry name" value="Formyl_transf_N_sf"/>
</dbReference>
<protein>
    <recommendedName>
        <fullName evidence="4">Phosphoribosylglycinamide formyltransferase</fullName>
        <ecNumber evidence="4">2.1.2.2</ecNumber>
    </recommendedName>
    <alternativeName>
        <fullName evidence="4">5'-phosphoribosylglycinamide transformylase</fullName>
    </alternativeName>
    <alternativeName>
        <fullName evidence="4">GAR transformylase</fullName>
        <shortName evidence="4">GART</shortName>
    </alternativeName>
</protein>
<dbReference type="HAMAP" id="MF_01930">
    <property type="entry name" value="PurN"/>
    <property type="match status" value="1"/>
</dbReference>
<feature type="binding site" evidence="4">
    <location>
        <begin position="13"/>
        <end position="15"/>
    </location>
    <ligand>
        <name>N(1)-(5-phospho-beta-D-ribosyl)glycinamide</name>
        <dbReference type="ChEBI" id="CHEBI:143788"/>
    </ligand>
</feature>
<comment type="pathway">
    <text evidence="1 4">Purine metabolism; IMP biosynthesis via de novo pathway; N(2)-formyl-N(1)-(5-phospho-D-ribosyl)glycinamide from N(1)-(5-phospho-D-ribosyl)glycinamide (10-formyl THF route): step 1/1.</text>
</comment>
<feature type="binding site" evidence="4">
    <location>
        <begin position="91"/>
        <end position="94"/>
    </location>
    <ligand>
        <name>(6R)-10-formyltetrahydrofolate</name>
        <dbReference type="ChEBI" id="CHEBI:195366"/>
    </ligand>
</feature>
<feature type="binding site" evidence="4">
    <location>
        <position position="108"/>
    </location>
    <ligand>
        <name>(6R)-10-formyltetrahydrofolate</name>
        <dbReference type="ChEBI" id="CHEBI:195366"/>
    </ligand>
</feature>
<evidence type="ECO:0000313" key="6">
    <source>
        <dbReference type="EMBL" id="MFC0678815.1"/>
    </source>
</evidence>
<evidence type="ECO:0000313" key="7">
    <source>
        <dbReference type="Proteomes" id="UP001589896"/>
    </source>
</evidence>
<evidence type="ECO:0000256" key="2">
    <source>
        <dbReference type="ARBA" id="ARBA00022679"/>
    </source>
</evidence>
<evidence type="ECO:0000256" key="1">
    <source>
        <dbReference type="ARBA" id="ARBA00005054"/>
    </source>
</evidence>
<dbReference type="CDD" id="cd08645">
    <property type="entry name" value="FMT_core_GART"/>
    <property type="match status" value="1"/>
</dbReference>
<comment type="function">
    <text evidence="4">Catalyzes the transfer of a formyl group from 10-formyltetrahydrofolate to 5-phospho-ribosyl-glycinamide (GAR), producing 5-phospho-ribosyl-N-formylglycinamide (FGAR) and tetrahydrofolate.</text>
</comment>
<comment type="catalytic activity">
    <reaction evidence="4">
        <text>N(1)-(5-phospho-beta-D-ribosyl)glycinamide + (6R)-10-formyltetrahydrofolate = N(2)-formyl-N(1)-(5-phospho-beta-D-ribosyl)glycinamide + (6S)-5,6,7,8-tetrahydrofolate + H(+)</text>
        <dbReference type="Rhea" id="RHEA:15053"/>
        <dbReference type="ChEBI" id="CHEBI:15378"/>
        <dbReference type="ChEBI" id="CHEBI:57453"/>
        <dbReference type="ChEBI" id="CHEBI:143788"/>
        <dbReference type="ChEBI" id="CHEBI:147286"/>
        <dbReference type="ChEBI" id="CHEBI:195366"/>
        <dbReference type="EC" id="2.1.2.2"/>
    </reaction>
</comment>
<accession>A0ABV6RP95</accession>
<dbReference type="PANTHER" id="PTHR43369">
    <property type="entry name" value="PHOSPHORIBOSYLGLYCINAMIDE FORMYLTRANSFERASE"/>
    <property type="match status" value="1"/>
</dbReference>
<feature type="site" description="Raises pKa of active site His" evidence="4">
    <location>
        <position position="146"/>
    </location>
</feature>
<dbReference type="SUPFAM" id="SSF53328">
    <property type="entry name" value="Formyltransferase"/>
    <property type="match status" value="1"/>
</dbReference>
<keyword evidence="7" id="KW-1185">Reference proteome</keyword>